<evidence type="ECO:0000313" key="3">
    <source>
        <dbReference type="Proteomes" id="UP001301958"/>
    </source>
</evidence>
<comment type="caution">
    <text evidence="2">The sequence shown here is derived from an EMBL/GenBank/DDBJ whole genome shotgun (WGS) entry which is preliminary data.</text>
</comment>
<evidence type="ECO:0000313" key="2">
    <source>
        <dbReference type="EMBL" id="KAK4231889.1"/>
    </source>
</evidence>
<feature type="non-terminal residue" evidence="2">
    <location>
        <position position="1"/>
    </location>
</feature>
<accession>A0AAN7H837</accession>
<reference evidence="2" key="2">
    <citation type="submission" date="2023-05" db="EMBL/GenBank/DDBJ databases">
        <authorList>
            <consortium name="Lawrence Berkeley National Laboratory"/>
            <person name="Steindorff A."/>
            <person name="Hensen N."/>
            <person name="Bonometti L."/>
            <person name="Westerberg I."/>
            <person name="Brannstrom I.O."/>
            <person name="Guillou S."/>
            <person name="Cros-Aarteil S."/>
            <person name="Calhoun S."/>
            <person name="Haridas S."/>
            <person name="Kuo A."/>
            <person name="Mondo S."/>
            <person name="Pangilinan J."/>
            <person name="Riley R."/>
            <person name="Labutti K."/>
            <person name="Andreopoulos B."/>
            <person name="Lipzen A."/>
            <person name="Chen C."/>
            <person name="Yanf M."/>
            <person name="Daum C."/>
            <person name="Ng V."/>
            <person name="Clum A."/>
            <person name="Ohm R."/>
            <person name="Martin F."/>
            <person name="Silar P."/>
            <person name="Natvig D."/>
            <person name="Lalanne C."/>
            <person name="Gautier V."/>
            <person name="Ament-Velasquez S.L."/>
            <person name="Kruys A."/>
            <person name="Hutchinson M.I."/>
            <person name="Powell A.J."/>
            <person name="Barry K."/>
            <person name="Miller A.N."/>
            <person name="Grigoriev I.V."/>
            <person name="Debuchy R."/>
            <person name="Gladieux P."/>
            <person name="Thoren M.H."/>
            <person name="Johannesson H."/>
        </authorList>
    </citation>
    <scope>NUCLEOTIDE SEQUENCE</scope>
    <source>
        <strain evidence="2">CBS 990.96</strain>
    </source>
</reference>
<protein>
    <submittedName>
        <fullName evidence="2">Uncharacterized protein</fullName>
    </submittedName>
</protein>
<sequence>SSGAPYLAVAQGYTTQPVQTIISGTTITTTTSYYTESPIRTLTASSAMQIIIDQPWVQVLLPKSPTISQTPTPSSSSSPSKPFSAFGLPHIISIVVMVGIGIGILLLLCCCCCIVRSCNKRSNPTSSYTVPAASTISTCIHSRSTLCSYNHTPSSLCCACKDSRPASPSLSVHSRTSTYCYSCQTHFRSSPLPSWTPPSFEPSEDDIDRIIAENKCRHGVISIICLRTAHDSKICCACLDTRQTAISQTDRINTYCEKCKGFYSELKPEECPDEWRLREVECKHGNGLSKGCLGKEEGEFEVSCCVCRDRREGIMPRGDRTGVFCVNCKGFWDGVTGIEKLPREWGISCFHQGGERYLNCKRSSQGKCCACFDVRKGGLSKGERVKNYCEDCKGYWIETKDEDCPRIWVLKCKHSRANAWEIKKEVPIGRRPSGIQGHCCCACRDTRPGILSKVERVKKYCRDCKALWSTKADHELPTEWQLSCRHGGMGAWCLATGPNNPSRCCACLDTGRLKNMTKFSRLKTYCANCQNAWWGTPDQQCPLEWNLLGERKDCKHLMGLECMMSPAGSPEETWCCACKDGRKFVNLADRLAIYCVPCGTHWAQQAVKGNVPVGWTVTMKDIPIAFEKPGCLPRKPTVEYPGEDEDKYRNMFDEGPRYGPPRFSDGRSSIGEWGTAGEKNMGVHVVNASITPPATIGLQPDYRGYEEKGLQRGAPTFAVAPDPSWTPTPIDPLSEKTIPTVIPNPASTAKTTAETAADKAAKRQRMQQAGLCKGRAPVFRVPAG</sequence>
<proteinExistence type="predicted"/>
<organism evidence="2 3">
    <name type="scientific">Podospora fimiseda</name>
    <dbReference type="NCBI Taxonomy" id="252190"/>
    <lineage>
        <taxon>Eukaryota</taxon>
        <taxon>Fungi</taxon>
        <taxon>Dikarya</taxon>
        <taxon>Ascomycota</taxon>
        <taxon>Pezizomycotina</taxon>
        <taxon>Sordariomycetes</taxon>
        <taxon>Sordariomycetidae</taxon>
        <taxon>Sordariales</taxon>
        <taxon>Podosporaceae</taxon>
        <taxon>Podospora</taxon>
    </lineage>
</organism>
<dbReference type="AlphaFoldDB" id="A0AAN7H837"/>
<dbReference type="EMBL" id="MU865290">
    <property type="protein sequence ID" value="KAK4231889.1"/>
    <property type="molecule type" value="Genomic_DNA"/>
</dbReference>
<keyword evidence="3" id="KW-1185">Reference proteome</keyword>
<feature type="region of interest" description="Disordered" evidence="1">
    <location>
        <begin position="716"/>
        <end position="751"/>
    </location>
</feature>
<dbReference type="Proteomes" id="UP001301958">
    <property type="component" value="Unassembled WGS sequence"/>
</dbReference>
<name>A0AAN7H837_9PEZI</name>
<evidence type="ECO:0000256" key="1">
    <source>
        <dbReference type="SAM" id="MobiDB-lite"/>
    </source>
</evidence>
<reference evidence="2" key="1">
    <citation type="journal article" date="2023" name="Mol. Phylogenet. Evol.">
        <title>Genome-scale phylogeny and comparative genomics of the fungal order Sordariales.</title>
        <authorList>
            <person name="Hensen N."/>
            <person name="Bonometti L."/>
            <person name="Westerberg I."/>
            <person name="Brannstrom I.O."/>
            <person name="Guillou S."/>
            <person name="Cros-Aarteil S."/>
            <person name="Calhoun S."/>
            <person name="Haridas S."/>
            <person name="Kuo A."/>
            <person name="Mondo S."/>
            <person name="Pangilinan J."/>
            <person name="Riley R."/>
            <person name="LaButti K."/>
            <person name="Andreopoulos B."/>
            <person name="Lipzen A."/>
            <person name="Chen C."/>
            <person name="Yan M."/>
            <person name="Daum C."/>
            <person name="Ng V."/>
            <person name="Clum A."/>
            <person name="Steindorff A."/>
            <person name="Ohm R.A."/>
            <person name="Martin F."/>
            <person name="Silar P."/>
            <person name="Natvig D.O."/>
            <person name="Lalanne C."/>
            <person name="Gautier V."/>
            <person name="Ament-Velasquez S.L."/>
            <person name="Kruys A."/>
            <person name="Hutchinson M.I."/>
            <person name="Powell A.J."/>
            <person name="Barry K."/>
            <person name="Miller A.N."/>
            <person name="Grigoriev I.V."/>
            <person name="Debuchy R."/>
            <person name="Gladieux P."/>
            <person name="Hiltunen Thoren M."/>
            <person name="Johannesson H."/>
        </authorList>
    </citation>
    <scope>NUCLEOTIDE SEQUENCE</scope>
    <source>
        <strain evidence="2">CBS 990.96</strain>
    </source>
</reference>
<gene>
    <name evidence="2" type="ORF">QBC38DRAFT_525660</name>
</gene>